<dbReference type="InterPro" id="IPR020846">
    <property type="entry name" value="MFS_dom"/>
</dbReference>
<sequence>MWNYNGWVSHQDPAESVHPRTATILLSQAAKWRAFAVAVSVAALTILDLSKVNVSLPSIEASLGADSTQLQLIVSGYVLAFGLFLVPMGRLGDQRSRRALFIVGLATFTLASLACALAPTAELLMAARFIQGIGAGIQMPQVLGIIQQIFVGKERGRAFGLFGAVISISTAIGPTLGGLLIALGGDGDGWRWIFWINLPLGLAAIAAAIWVLPTTKGRSPRPVTLDPVGVILFGLAIFALMWPFLFTTGSPDDDPMRWWLLVVFVVVAALFVAWERRYAASGKVPLIPFSLFQISSYRNATLLVTFYFAGLPALFLLTTLYLQTGLGLAPVFAGMVGIGFAVASAVGSWIGGNLVSTHGRGVVVWGLIIVLAAIAGLVATAVLVPAEWAPYAMAGVMVFAGAGGGLVVSPNQTLALADIPVREGGLAGSLGQLGQRIGTAVGTAVGLALFYATIFRESDSKASLEVYHDAYMIGSISVAVFISLALVIGVVDMTRRRRGAASDEFQI</sequence>
<evidence type="ECO:0000256" key="5">
    <source>
        <dbReference type="SAM" id="Phobius"/>
    </source>
</evidence>
<feature type="transmembrane region" description="Helical" evidence="5">
    <location>
        <begin position="300"/>
        <end position="322"/>
    </location>
</feature>
<feature type="transmembrane region" description="Helical" evidence="5">
    <location>
        <begin position="224"/>
        <end position="244"/>
    </location>
</feature>
<feature type="transmembrane region" description="Helical" evidence="5">
    <location>
        <begin position="256"/>
        <end position="274"/>
    </location>
</feature>
<feature type="transmembrane region" description="Helical" evidence="5">
    <location>
        <begin position="362"/>
        <end position="382"/>
    </location>
</feature>
<dbReference type="PROSITE" id="PS50850">
    <property type="entry name" value="MFS"/>
    <property type="match status" value="1"/>
</dbReference>
<feature type="transmembrane region" description="Helical" evidence="5">
    <location>
        <begin position="99"/>
        <end position="119"/>
    </location>
</feature>
<evidence type="ECO:0000256" key="4">
    <source>
        <dbReference type="ARBA" id="ARBA00023136"/>
    </source>
</evidence>
<dbReference type="Gene3D" id="1.20.1250.20">
    <property type="entry name" value="MFS general substrate transporter like domains"/>
    <property type="match status" value="1"/>
</dbReference>
<dbReference type="Proteomes" id="UP001501690">
    <property type="component" value="Unassembled WGS sequence"/>
</dbReference>
<evidence type="ECO:0000313" key="7">
    <source>
        <dbReference type="EMBL" id="GAA1700236.1"/>
    </source>
</evidence>
<feature type="transmembrane region" description="Helical" evidence="5">
    <location>
        <begin position="70"/>
        <end position="87"/>
    </location>
</feature>
<gene>
    <name evidence="7" type="ORF">GCM10009808_17270</name>
</gene>
<comment type="subcellular location">
    <subcellularLocation>
        <location evidence="1">Cell membrane</location>
        <topology evidence="1">Multi-pass membrane protein</topology>
    </subcellularLocation>
</comment>
<comment type="caution">
    <text evidence="7">The sequence shown here is derived from an EMBL/GenBank/DDBJ whole genome shotgun (WGS) entry which is preliminary data.</text>
</comment>
<feature type="transmembrane region" description="Helical" evidence="5">
    <location>
        <begin position="189"/>
        <end position="212"/>
    </location>
</feature>
<keyword evidence="3 5" id="KW-1133">Transmembrane helix</keyword>
<feature type="transmembrane region" description="Helical" evidence="5">
    <location>
        <begin position="125"/>
        <end position="146"/>
    </location>
</feature>
<keyword evidence="8" id="KW-1185">Reference proteome</keyword>
<accession>A0ABN2I809</accession>
<evidence type="ECO:0000313" key="8">
    <source>
        <dbReference type="Proteomes" id="UP001501690"/>
    </source>
</evidence>
<organism evidence="7 8">
    <name type="scientific">Microbacterium sediminicola</name>
    <dbReference type="NCBI Taxonomy" id="415210"/>
    <lineage>
        <taxon>Bacteria</taxon>
        <taxon>Bacillati</taxon>
        <taxon>Actinomycetota</taxon>
        <taxon>Actinomycetes</taxon>
        <taxon>Micrococcales</taxon>
        <taxon>Microbacteriaceae</taxon>
        <taxon>Microbacterium</taxon>
    </lineage>
</organism>
<dbReference type="CDD" id="cd17321">
    <property type="entry name" value="MFS_MMR_MDR_like"/>
    <property type="match status" value="1"/>
</dbReference>
<feature type="transmembrane region" description="Helical" evidence="5">
    <location>
        <begin position="328"/>
        <end position="350"/>
    </location>
</feature>
<reference evidence="7 8" key="1">
    <citation type="journal article" date="2019" name="Int. J. Syst. Evol. Microbiol.">
        <title>The Global Catalogue of Microorganisms (GCM) 10K type strain sequencing project: providing services to taxonomists for standard genome sequencing and annotation.</title>
        <authorList>
            <consortium name="The Broad Institute Genomics Platform"/>
            <consortium name="The Broad Institute Genome Sequencing Center for Infectious Disease"/>
            <person name="Wu L."/>
            <person name="Ma J."/>
        </authorList>
    </citation>
    <scope>NUCLEOTIDE SEQUENCE [LARGE SCALE GENOMIC DNA]</scope>
    <source>
        <strain evidence="7 8">JCM 15577</strain>
    </source>
</reference>
<feature type="transmembrane region" description="Helical" evidence="5">
    <location>
        <begin position="388"/>
        <end position="408"/>
    </location>
</feature>
<feature type="transmembrane region" description="Helical" evidence="5">
    <location>
        <begin position="470"/>
        <end position="491"/>
    </location>
</feature>
<keyword evidence="2 5" id="KW-0812">Transmembrane</keyword>
<feature type="domain" description="Major facilitator superfamily (MFS) profile" evidence="6">
    <location>
        <begin position="34"/>
        <end position="495"/>
    </location>
</feature>
<feature type="transmembrane region" description="Helical" evidence="5">
    <location>
        <begin position="437"/>
        <end position="455"/>
    </location>
</feature>
<dbReference type="SUPFAM" id="SSF103473">
    <property type="entry name" value="MFS general substrate transporter"/>
    <property type="match status" value="2"/>
</dbReference>
<dbReference type="Pfam" id="PF07690">
    <property type="entry name" value="MFS_1"/>
    <property type="match status" value="1"/>
</dbReference>
<evidence type="ECO:0000256" key="2">
    <source>
        <dbReference type="ARBA" id="ARBA00022692"/>
    </source>
</evidence>
<proteinExistence type="predicted"/>
<evidence type="ECO:0000256" key="3">
    <source>
        <dbReference type="ARBA" id="ARBA00022989"/>
    </source>
</evidence>
<dbReference type="PROSITE" id="PS00217">
    <property type="entry name" value="SUGAR_TRANSPORT_2"/>
    <property type="match status" value="1"/>
</dbReference>
<protein>
    <submittedName>
        <fullName evidence="7">MFS transporter</fullName>
    </submittedName>
</protein>
<dbReference type="InterPro" id="IPR011701">
    <property type="entry name" value="MFS"/>
</dbReference>
<dbReference type="InterPro" id="IPR036259">
    <property type="entry name" value="MFS_trans_sf"/>
</dbReference>
<dbReference type="Gene3D" id="1.20.1720.10">
    <property type="entry name" value="Multidrug resistance protein D"/>
    <property type="match status" value="1"/>
</dbReference>
<keyword evidence="4 5" id="KW-0472">Membrane</keyword>
<feature type="transmembrane region" description="Helical" evidence="5">
    <location>
        <begin position="158"/>
        <end position="183"/>
    </location>
</feature>
<evidence type="ECO:0000259" key="6">
    <source>
        <dbReference type="PROSITE" id="PS50850"/>
    </source>
</evidence>
<name>A0ABN2I809_9MICO</name>
<dbReference type="PANTHER" id="PTHR42718:SF39">
    <property type="entry name" value="ACTINORHODIN TRANSPORTER-RELATED"/>
    <property type="match status" value="1"/>
</dbReference>
<evidence type="ECO:0000256" key="1">
    <source>
        <dbReference type="ARBA" id="ARBA00004651"/>
    </source>
</evidence>
<dbReference type="PRINTS" id="PR01036">
    <property type="entry name" value="TCRTETB"/>
</dbReference>
<dbReference type="PANTHER" id="PTHR42718">
    <property type="entry name" value="MAJOR FACILITATOR SUPERFAMILY MULTIDRUG TRANSPORTER MFSC"/>
    <property type="match status" value="1"/>
</dbReference>
<dbReference type="EMBL" id="BAAAPL010000002">
    <property type="protein sequence ID" value="GAA1700236.1"/>
    <property type="molecule type" value="Genomic_DNA"/>
</dbReference>
<dbReference type="InterPro" id="IPR005829">
    <property type="entry name" value="Sugar_transporter_CS"/>
</dbReference>